<proteinExistence type="predicted"/>
<evidence type="ECO:0000313" key="2">
    <source>
        <dbReference type="EMBL" id="MDX7015429.1"/>
    </source>
</evidence>
<gene>
    <name evidence="2" type="ORF">SJ059_13300</name>
</gene>
<name>A0AAW9E434_KLEAE</name>
<keyword evidence="1" id="KW-1133">Transmembrane helix</keyword>
<dbReference type="Proteomes" id="UP001279012">
    <property type="component" value="Unassembled WGS sequence"/>
</dbReference>
<dbReference type="EMBL" id="JAWZZT010000010">
    <property type="protein sequence ID" value="MDX7015429.1"/>
    <property type="molecule type" value="Genomic_DNA"/>
</dbReference>
<evidence type="ECO:0000256" key="1">
    <source>
        <dbReference type="SAM" id="Phobius"/>
    </source>
</evidence>
<feature type="transmembrane region" description="Helical" evidence="1">
    <location>
        <begin position="20"/>
        <end position="39"/>
    </location>
</feature>
<reference evidence="2" key="1">
    <citation type="submission" date="2023-11" db="EMBL/GenBank/DDBJ databases">
        <title>Detection of rare carbapenemases in Enterobacterales - comparison of two colorimetric and two CIM-based carbapenemase assays.</title>
        <authorList>
            <person name="Schaffarczyk L."/>
            <person name="Noster J."/>
            <person name="Stelzer Y."/>
            <person name="Sattler J."/>
            <person name="Gatermann S."/>
            <person name="Hamprecht A."/>
        </authorList>
    </citation>
    <scope>NUCLEOTIDE SEQUENCE</scope>
    <source>
        <strain evidence="2">CIM-Cont-037</strain>
    </source>
</reference>
<keyword evidence="1" id="KW-0812">Transmembrane</keyword>
<dbReference type="RefSeq" id="WP_015368427.1">
    <property type="nucleotide sequence ID" value="NZ_CABHGB010000008.1"/>
</dbReference>
<accession>A0AAW9E434</accession>
<sequence>MLMIIFYSLRAGLANRSECFVIGLTQYLHIFYLFIIYHIDTFIFNDGWYFSGAETGCTWQDYG</sequence>
<keyword evidence="1" id="KW-0472">Membrane</keyword>
<dbReference type="AlphaFoldDB" id="A0AAW9E434"/>
<protein>
    <submittedName>
        <fullName evidence="2">Uncharacterized protein</fullName>
    </submittedName>
</protein>
<evidence type="ECO:0000313" key="3">
    <source>
        <dbReference type="Proteomes" id="UP001279012"/>
    </source>
</evidence>
<organism evidence="2 3">
    <name type="scientific">Klebsiella aerogenes</name>
    <name type="common">Enterobacter aerogenes</name>
    <dbReference type="NCBI Taxonomy" id="548"/>
    <lineage>
        <taxon>Bacteria</taxon>
        <taxon>Pseudomonadati</taxon>
        <taxon>Pseudomonadota</taxon>
        <taxon>Gammaproteobacteria</taxon>
        <taxon>Enterobacterales</taxon>
        <taxon>Enterobacteriaceae</taxon>
        <taxon>Klebsiella/Raoultella group</taxon>
        <taxon>Klebsiella</taxon>
    </lineage>
</organism>
<comment type="caution">
    <text evidence="2">The sequence shown here is derived from an EMBL/GenBank/DDBJ whole genome shotgun (WGS) entry which is preliminary data.</text>
</comment>